<evidence type="ECO:0000313" key="3">
    <source>
        <dbReference type="Proteomes" id="UP000324222"/>
    </source>
</evidence>
<keyword evidence="3" id="KW-1185">Reference proteome</keyword>
<reference evidence="2 3" key="1">
    <citation type="submission" date="2019-05" db="EMBL/GenBank/DDBJ databases">
        <title>Another draft genome of Portunus trituberculatus and its Hox gene families provides insights of decapod evolution.</title>
        <authorList>
            <person name="Jeong J.-H."/>
            <person name="Song I."/>
            <person name="Kim S."/>
            <person name="Choi T."/>
            <person name="Kim D."/>
            <person name="Ryu S."/>
            <person name="Kim W."/>
        </authorList>
    </citation>
    <scope>NUCLEOTIDE SEQUENCE [LARGE SCALE GENOMIC DNA]</scope>
    <source>
        <tissue evidence="2">Muscle</tissue>
    </source>
</reference>
<name>A0A5B7JNV9_PORTR</name>
<feature type="compositionally biased region" description="Polar residues" evidence="1">
    <location>
        <begin position="1"/>
        <end position="21"/>
    </location>
</feature>
<dbReference type="EMBL" id="VSRR010111349">
    <property type="protein sequence ID" value="MPC97752.1"/>
    <property type="molecule type" value="Genomic_DNA"/>
</dbReference>
<accession>A0A5B7JNV9</accession>
<proteinExistence type="predicted"/>
<sequence length="63" mass="6938">MSSYGDESTDLSYTEVSQQPSDGDKCTAEAQLKKKGAISMWAKNVAKRQLTLARNMSPSSPRR</sequence>
<gene>
    <name evidence="2" type="ORF">E2C01_093081</name>
</gene>
<feature type="region of interest" description="Disordered" evidence="1">
    <location>
        <begin position="1"/>
        <end position="25"/>
    </location>
</feature>
<evidence type="ECO:0000313" key="2">
    <source>
        <dbReference type="EMBL" id="MPC97752.1"/>
    </source>
</evidence>
<organism evidence="2 3">
    <name type="scientific">Portunus trituberculatus</name>
    <name type="common">Swimming crab</name>
    <name type="synonym">Neptunus trituberculatus</name>
    <dbReference type="NCBI Taxonomy" id="210409"/>
    <lineage>
        <taxon>Eukaryota</taxon>
        <taxon>Metazoa</taxon>
        <taxon>Ecdysozoa</taxon>
        <taxon>Arthropoda</taxon>
        <taxon>Crustacea</taxon>
        <taxon>Multicrustacea</taxon>
        <taxon>Malacostraca</taxon>
        <taxon>Eumalacostraca</taxon>
        <taxon>Eucarida</taxon>
        <taxon>Decapoda</taxon>
        <taxon>Pleocyemata</taxon>
        <taxon>Brachyura</taxon>
        <taxon>Eubrachyura</taxon>
        <taxon>Portunoidea</taxon>
        <taxon>Portunidae</taxon>
        <taxon>Portuninae</taxon>
        <taxon>Portunus</taxon>
    </lineage>
</organism>
<dbReference type="AlphaFoldDB" id="A0A5B7JNV9"/>
<protein>
    <submittedName>
        <fullName evidence="2">Uncharacterized protein</fullName>
    </submittedName>
</protein>
<dbReference type="Proteomes" id="UP000324222">
    <property type="component" value="Unassembled WGS sequence"/>
</dbReference>
<comment type="caution">
    <text evidence="2">The sequence shown here is derived from an EMBL/GenBank/DDBJ whole genome shotgun (WGS) entry which is preliminary data.</text>
</comment>
<evidence type="ECO:0000256" key="1">
    <source>
        <dbReference type="SAM" id="MobiDB-lite"/>
    </source>
</evidence>